<comment type="function">
    <text evidence="1">S-adenosyl-L-methionine-dependent methyltransferase that catalyzes four methylations of the modified target histidine residue in translation elongation factor 2 (EF-2), to form an intermediate called diphthine methyl ester. The four successive methylation reactions represent the second step of diphthamide biosynthesis.</text>
</comment>
<evidence type="ECO:0000256" key="4">
    <source>
        <dbReference type="ARBA" id="ARBA00011927"/>
    </source>
</evidence>
<gene>
    <name evidence="11" type="ORF">BMR1_03g01210</name>
</gene>
<dbReference type="NCBIfam" id="TIGR00522">
    <property type="entry name" value="dph5"/>
    <property type="match status" value="1"/>
</dbReference>
<comment type="similarity">
    <text evidence="3">Belongs to the diphthine synthase family.</text>
</comment>
<sequence length="273" mass="30657">MVLYIIGLGLTGTDISLNGLEILKNCKHIYLESYTSILMDSDTNQLESLIGKTVIIVDRYFVEMKFESILQDSILNNIALLIVGDVFAATTHTDLYLRGIKQGIPIKIVHNISIINAISVTGLQLYRFGQIVSIPFFEESWKPTSFVDKIIENIKINCHTLCLLDIKVKEQTLENLMKGNKTYEPPRYMTINTAIKQLLELTNTDVLGDNTLAIGVARLGSKTQKIVSGTLKELESIDFGAPLHSLVICAPKLHDLESEFFQLYRDVNCDINF</sequence>
<comment type="pathway">
    <text evidence="2">Protein modification; peptidyl-diphthamide biosynthesis.</text>
</comment>
<dbReference type="InterPro" id="IPR000878">
    <property type="entry name" value="4pyrrol_Mease"/>
</dbReference>
<dbReference type="GO" id="GO:0017183">
    <property type="term" value="P:protein histidyl modification to diphthamide"/>
    <property type="evidence" value="ECO:0007669"/>
    <property type="project" value="UniProtKB-UniPathway"/>
</dbReference>
<evidence type="ECO:0000259" key="10">
    <source>
        <dbReference type="Pfam" id="PF00590"/>
    </source>
</evidence>
<organism evidence="11 12">
    <name type="scientific">Babesia microti (strain RI)</name>
    <dbReference type="NCBI Taxonomy" id="1133968"/>
    <lineage>
        <taxon>Eukaryota</taxon>
        <taxon>Sar</taxon>
        <taxon>Alveolata</taxon>
        <taxon>Apicomplexa</taxon>
        <taxon>Aconoidasida</taxon>
        <taxon>Piroplasmida</taxon>
        <taxon>Babesiidae</taxon>
        <taxon>Babesia</taxon>
    </lineage>
</organism>
<dbReference type="GO" id="GO:0141133">
    <property type="term" value="F:diphthine methyl ester synthase activity"/>
    <property type="evidence" value="ECO:0007669"/>
    <property type="project" value="UniProtKB-EC"/>
</dbReference>
<evidence type="ECO:0000256" key="2">
    <source>
        <dbReference type="ARBA" id="ARBA00005156"/>
    </source>
</evidence>
<feature type="domain" description="Tetrapyrrole methylase" evidence="10">
    <location>
        <begin position="3"/>
        <end position="234"/>
    </location>
</feature>
<dbReference type="GO" id="GO:0032259">
    <property type="term" value="P:methylation"/>
    <property type="evidence" value="ECO:0007669"/>
    <property type="project" value="UniProtKB-KW"/>
</dbReference>
<protein>
    <recommendedName>
        <fullName evidence="4">diphthine methyl ester synthase</fullName>
        <ecNumber evidence="4">2.1.1.314</ecNumber>
    </recommendedName>
</protein>
<dbReference type="Gene3D" id="3.40.1010.10">
    <property type="entry name" value="Cobalt-precorrin-4 Transmethylase, Domain 1"/>
    <property type="match status" value="1"/>
</dbReference>
<keyword evidence="12" id="KW-1185">Reference proteome</keyword>
<dbReference type="InterPro" id="IPR014776">
    <property type="entry name" value="4pyrrole_Mease_sub2"/>
</dbReference>
<dbReference type="PANTHER" id="PTHR10882:SF0">
    <property type="entry name" value="DIPHTHINE METHYL ESTER SYNTHASE"/>
    <property type="match status" value="1"/>
</dbReference>
<dbReference type="InterPro" id="IPR014777">
    <property type="entry name" value="4pyrrole_Mease_sub1"/>
</dbReference>
<name>A0A0K3ATF1_BABMR</name>
<evidence type="ECO:0000256" key="1">
    <source>
        <dbReference type="ARBA" id="ARBA00004006"/>
    </source>
</evidence>
<keyword evidence="7 9" id="KW-0949">S-adenosyl-L-methionine</keyword>
<dbReference type="PIRSF" id="PIRSF036432">
    <property type="entry name" value="Diphthine_synth"/>
    <property type="match status" value="1"/>
</dbReference>
<feature type="binding site" evidence="9">
    <location>
        <position position="85"/>
    </location>
    <ligand>
        <name>S-adenosyl-L-methionine</name>
        <dbReference type="ChEBI" id="CHEBI:59789"/>
    </ligand>
</feature>
<proteinExistence type="inferred from homology"/>
<dbReference type="RefSeq" id="XP_012648852.1">
    <property type="nucleotide sequence ID" value="XM_012793398.1"/>
</dbReference>
<evidence type="ECO:0000313" key="11">
    <source>
        <dbReference type="EMBL" id="CTQ40841.1"/>
    </source>
</evidence>
<feature type="binding site" evidence="9">
    <location>
        <position position="244"/>
    </location>
    <ligand>
        <name>S-adenosyl-L-methionine</name>
        <dbReference type="ChEBI" id="CHEBI:59789"/>
    </ligand>
</feature>
<feature type="binding site" evidence="9">
    <location>
        <position position="164"/>
    </location>
    <ligand>
        <name>S-adenosyl-L-methionine</name>
        <dbReference type="ChEBI" id="CHEBI:59789"/>
    </ligand>
</feature>
<evidence type="ECO:0000256" key="6">
    <source>
        <dbReference type="ARBA" id="ARBA00022679"/>
    </source>
</evidence>
<dbReference type="InterPro" id="IPR035996">
    <property type="entry name" value="4pyrrol_Methylase_sf"/>
</dbReference>
<evidence type="ECO:0000256" key="7">
    <source>
        <dbReference type="ARBA" id="ARBA00022691"/>
    </source>
</evidence>
<dbReference type="OMA" id="HNASIMS"/>
<dbReference type="AlphaFoldDB" id="A0A0K3ATF1"/>
<dbReference type="GeneID" id="24424876"/>
<accession>A0A0K3ATF1</accession>
<keyword evidence="6 11" id="KW-0808">Transferase</keyword>
<dbReference type="CDD" id="cd11647">
    <property type="entry name" value="DHP5_DphB"/>
    <property type="match status" value="1"/>
</dbReference>
<dbReference type="SUPFAM" id="SSF53790">
    <property type="entry name" value="Tetrapyrrole methylase"/>
    <property type="match status" value="1"/>
</dbReference>
<evidence type="ECO:0000256" key="5">
    <source>
        <dbReference type="ARBA" id="ARBA00022603"/>
    </source>
</evidence>
<feature type="binding site" evidence="9">
    <location>
        <position position="10"/>
    </location>
    <ligand>
        <name>S-adenosyl-L-methionine</name>
        <dbReference type="ChEBI" id="CHEBI:59789"/>
    </ligand>
</feature>
<evidence type="ECO:0000256" key="3">
    <source>
        <dbReference type="ARBA" id="ARBA00006729"/>
    </source>
</evidence>
<reference evidence="11 12" key="2">
    <citation type="journal article" date="2013" name="PLoS ONE">
        <title>Whole genome mapping and re-organization of the nuclear and mitochondrial genomes of Babesia microti isolates.</title>
        <authorList>
            <person name="Cornillot E."/>
            <person name="Dassouli A."/>
            <person name="Garg A."/>
            <person name="Pachikara N."/>
            <person name="Randazzo S."/>
            <person name="Depoix D."/>
            <person name="Carcy B."/>
            <person name="Delbecq S."/>
            <person name="Frutos R."/>
            <person name="Silva J.C."/>
            <person name="Sutton R."/>
            <person name="Krause P.J."/>
            <person name="Mamoun C.B."/>
        </authorList>
    </citation>
    <scope>NUCLEOTIDE SEQUENCE [LARGE SCALE GENOMIC DNA]</scope>
    <source>
        <strain evidence="11 12">RI</strain>
    </source>
</reference>
<comment type="catalytic activity">
    <reaction evidence="8">
        <text>2-[(3S)-amino-3-carboxypropyl]-L-histidyl-[translation elongation factor 2] + 4 S-adenosyl-L-methionine = diphthine methyl ester-[translation elongation factor 2] + 4 S-adenosyl-L-homocysteine + 3 H(+)</text>
        <dbReference type="Rhea" id="RHEA:42652"/>
        <dbReference type="Rhea" id="RHEA-COMP:9749"/>
        <dbReference type="Rhea" id="RHEA-COMP:10173"/>
        <dbReference type="ChEBI" id="CHEBI:15378"/>
        <dbReference type="ChEBI" id="CHEBI:57856"/>
        <dbReference type="ChEBI" id="CHEBI:59789"/>
        <dbReference type="ChEBI" id="CHEBI:73995"/>
        <dbReference type="ChEBI" id="CHEBI:79005"/>
        <dbReference type="EC" id="2.1.1.314"/>
    </reaction>
</comment>
<dbReference type="VEuPathDB" id="PiroplasmaDB:BMR1_03g01210"/>
<dbReference type="FunFam" id="3.30.950.10:FF:000004">
    <property type="entry name" value="Diphthine synthase putative"/>
    <property type="match status" value="1"/>
</dbReference>
<dbReference type="InterPro" id="IPR004551">
    <property type="entry name" value="Dphthn_synthase"/>
</dbReference>
<dbReference type="EMBL" id="LN871598">
    <property type="protein sequence ID" value="CTQ40841.1"/>
    <property type="molecule type" value="Genomic_DNA"/>
</dbReference>
<feature type="binding site" evidence="9">
    <location>
        <begin position="113"/>
        <end position="114"/>
    </location>
    <ligand>
        <name>S-adenosyl-L-methionine</name>
        <dbReference type="ChEBI" id="CHEBI:59789"/>
    </ligand>
</feature>
<feature type="binding site" evidence="9">
    <location>
        <position position="219"/>
    </location>
    <ligand>
        <name>S-adenosyl-L-methionine</name>
        <dbReference type="ChEBI" id="CHEBI:59789"/>
    </ligand>
</feature>
<evidence type="ECO:0000256" key="8">
    <source>
        <dbReference type="ARBA" id="ARBA00048752"/>
    </source>
</evidence>
<dbReference type="Pfam" id="PF00590">
    <property type="entry name" value="TP_methylase"/>
    <property type="match status" value="1"/>
</dbReference>
<keyword evidence="5 11" id="KW-0489">Methyltransferase</keyword>
<dbReference type="OrthoDB" id="2516at2759"/>
<dbReference type="UniPathway" id="UPA00559"/>
<reference evidence="11 12" key="1">
    <citation type="journal article" date="2012" name="Nucleic Acids Res.">
        <title>Sequencing of the smallest Apicomplexan genome from the human pathogen Babesia microti.</title>
        <authorList>
            <person name="Cornillot E."/>
            <person name="Hadj-Kaddour K."/>
            <person name="Dassouli A."/>
            <person name="Noel B."/>
            <person name="Ranwez V."/>
            <person name="Vacherie B."/>
            <person name="Augagneur Y."/>
            <person name="Bres V."/>
            <person name="Duclos A."/>
            <person name="Randazzo S."/>
            <person name="Carcy B."/>
            <person name="Debierre-Grockiego F."/>
            <person name="Delbecq S."/>
            <person name="Moubri-Menage K."/>
            <person name="Shams-Eldin H."/>
            <person name="Usmani-Brown S."/>
            <person name="Bringaud F."/>
            <person name="Wincker P."/>
            <person name="Vivares C.P."/>
            <person name="Schwarz R.T."/>
            <person name="Schetters T.P."/>
            <person name="Krause P.J."/>
            <person name="Gorenflot A."/>
            <person name="Berry V."/>
            <person name="Barbe V."/>
            <person name="Ben Mamoun C."/>
        </authorList>
    </citation>
    <scope>NUCLEOTIDE SEQUENCE [LARGE SCALE GENOMIC DNA]</scope>
    <source>
        <strain evidence="11 12">RI</strain>
    </source>
</reference>
<reference evidence="11 12" key="3">
    <citation type="journal article" date="2016" name="Sci. Rep.">
        <title>Genome-wide diversity and gene expression profiling of Babesia microti isolates identify polymorphic genes that mediate host-pathogen interactions.</title>
        <authorList>
            <person name="Silva J.C."/>
            <person name="Cornillot E."/>
            <person name="McCracken C."/>
            <person name="Usmani-Brown S."/>
            <person name="Dwivedi A."/>
            <person name="Ifeonu O.O."/>
            <person name="Crabtree J."/>
            <person name="Gotia H.T."/>
            <person name="Virji A.Z."/>
            <person name="Reynes C."/>
            <person name="Colinge J."/>
            <person name="Kumar V."/>
            <person name="Lawres L."/>
            <person name="Pazzi J.E."/>
            <person name="Pablo J.V."/>
            <person name="Hung C."/>
            <person name="Brancato J."/>
            <person name="Kumari P."/>
            <person name="Orvis J."/>
            <person name="Tretina K."/>
            <person name="Chibucos M."/>
            <person name="Ott S."/>
            <person name="Sadzewicz L."/>
            <person name="Sengamalay N."/>
            <person name="Shetty A.C."/>
            <person name="Su Q."/>
            <person name="Tallon L."/>
            <person name="Fraser C.M."/>
            <person name="Frutos R."/>
            <person name="Molina D.M."/>
            <person name="Krause P.J."/>
            <person name="Ben Mamoun C."/>
        </authorList>
    </citation>
    <scope>NUCLEOTIDE SEQUENCE [LARGE SCALE GENOMIC DNA]</scope>
    <source>
        <strain evidence="11 12">RI</strain>
    </source>
</reference>
<evidence type="ECO:0000256" key="9">
    <source>
        <dbReference type="PIRSR" id="PIRSR036432-1"/>
    </source>
</evidence>
<dbReference type="Proteomes" id="UP000002899">
    <property type="component" value="Chromosome III"/>
</dbReference>
<dbReference type="PANTHER" id="PTHR10882">
    <property type="entry name" value="DIPHTHINE SYNTHASE"/>
    <property type="match status" value="1"/>
</dbReference>
<evidence type="ECO:0000313" key="12">
    <source>
        <dbReference type="Proteomes" id="UP000002899"/>
    </source>
</evidence>
<dbReference type="KEGG" id="bmic:BMR1_03g01210"/>
<dbReference type="Gene3D" id="3.30.950.10">
    <property type="entry name" value="Methyltransferase, Cobalt-precorrin-4 Transmethylase, Domain 2"/>
    <property type="match status" value="1"/>
</dbReference>
<dbReference type="EC" id="2.1.1.314" evidence="4"/>
<feature type="binding site" evidence="9">
    <location>
        <position position="88"/>
    </location>
    <ligand>
        <name>S-adenosyl-L-methionine</name>
        <dbReference type="ChEBI" id="CHEBI:59789"/>
    </ligand>
</feature>